<dbReference type="Proteomes" id="UP001416858">
    <property type="component" value="Unassembled WGS sequence"/>
</dbReference>
<dbReference type="EMBL" id="BAABRO010000003">
    <property type="protein sequence ID" value="GAA5506600.1"/>
    <property type="molecule type" value="Genomic_DNA"/>
</dbReference>
<reference evidence="2 3" key="1">
    <citation type="submission" date="2024-02" db="EMBL/GenBank/DDBJ databases">
        <title>Rhodopirellula caenicola NBRC 110016.</title>
        <authorList>
            <person name="Ichikawa N."/>
            <person name="Katano-Makiyama Y."/>
            <person name="Hidaka K."/>
        </authorList>
    </citation>
    <scope>NUCLEOTIDE SEQUENCE [LARGE SCALE GENOMIC DNA]</scope>
    <source>
        <strain evidence="2 3">NBRC 110016</strain>
    </source>
</reference>
<name>A0ABP9VQL1_9BACT</name>
<comment type="caution">
    <text evidence="2">The sequence shown here is derived from an EMBL/GenBank/DDBJ whole genome shotgun (WGS) entry which is preliminary data.</text>
</comment>
<evidence type="ECO:0000313" key="3">
    <source>
        <dbReference type="Proteomes" id="UP001416858"/>
    </source>
</evidence>
<proteinExistence type="predicted"/>
<accession>A0ABP9VQL1</accession>
<evidence type="ECO:0008006" key="4">
    <source>
        <dbReference type="Google" id="ProtNLM"/>
    </source>
</evidence>
<feature type="compositionally biased region" description="Polar residues" evidence="1">
    <location>
        <begin position="31"/>
        <end position="45"/>
    </location>
</feature>
<dbReference type="RefSeq" id="WP_345683525.1">
    <property type="nucleotide sequence ID" value="NZ_BAABRO010000003.1"/>
</dbReference>
<sequence length="71" mass="7857">MKNISIEMRERSSVLAALLLVAPLVIGCGGSTTNTVSAPPTNVQTPEEMAAQQKAYMESQKEMEQRDKQYR</sequence>
<evidence type="ECO:0000313" key="2">
    <source>
        <dbReference type="EMBL" id="GAA5506600.1"/>
    </source>
</evidence>
<gene>
    <name evidence="2" type="ORF">Rcae01_02053</name>
</gene>
<feature type="compositionally biased region" description="Basic and acidic residues" evidence="1">
    <location>
        <begin position="59"/>
        <end position="71"/>
    </location>
</feature>
<evidence type="ECO:0000256" key="1">
    <source>
        <dbReference type="SAM" id="MobiDB-lite"/>
    </source>
</evidence>
<feature type="region of interest" description="Disordered" evidence="1">
    <location>
        <begin position="31"/>
        <end position="71"/>
    </location>
</feature>
<keyword evidence="3" id="KW-1185">Reference proteome</keyword>
<protein>
    <recommendedName>
        <fullName evidence="4">Secreted protein</fullName>
    </recommendedName>
</protein>
<organism evidence="2 3">
    <name type="scientific">Novipirellula caenicola</name>
    <dbReference type="NCBI Taxonomy" id="1536901"/>
    <lineage>
        <taxon>Bacteria</taxon>
        <taxon>Pseudomonadati</taxon>
        <taxon>Planctomycetota</taxon>
        <taxon>Planctomycetia</taxon>
        <taxon>Pirellulales</taxon>
        <taxon>Pirellulaceae</taxon>
        <taxon>Novipirellula</taxon>
    </lineage>
</organism>
<dbReference type="PROSITE" id="PS51257">
    <property type="entry name" value="PROKAR_LIPOPROTEIN"/>
    <property type="match status" value="1"/>
</dbReference>